<proteinExistence type="predicted"/>
<accession>A0A542Z8W7</accession>
<comment type="caution">
    <text evidence="1">The sequence shown here is derived from an EMBL/GenBank/DDBJ whole genome shotgun (WGS) entry which is preliminary data.</text>
</comment>
<evidence type="ECO:0000313" key="1">
    <source>
        <dbReference type="EMBL" id="TQL56755.1"/>
    </source>
</evidence>
<dbReference type="Gene3D" id="3.30.530.20">
    <property type="match status" value="1"/>
</dbReference>
<dbReference type="CDD" id="cd08865">
    <property type="entry name" value="SRPBCC_10"/>
    <property type="match status" value="1"/>
</dbReference>
<dbReference type="InterPro" id="IPR023393">
    <property type="entry name" value="START-like_dom_sf"/>
</dbReference>
<dbReference type="Proteomes" id="UP000319514">
    <property type="component" value="Unassembled WGS sequence"/>
</dbReference>
<dbReference type="EMBL" id="VFOQ01000002">
    <property type="protein sequence ID" value="TQL56755.1"/>
    <property type="molecule type" value="Genomic_DNA"/>
</dbReference>
<organism evidence="1 2">
    <name type="scientific">Oryzihumus leptocrescens</name>
    <dbReference type="NCBI Taxonomy" id="297536"/>
    <lineage>
        <taxon>Bacteria</taxon>
        <taxon>Bacillati</taxon>
        <taxon>Actinomycetota</taxon>
        <taxon>Actinomycetes</taxon>
        <taxon>Micrococcales</taxon>
        <taxon>Intrasporangiaceae</taxon>
        <taxon>Oryzihumus</taxon>
    </lineage>
</organism>
<protein>
    <submittedName>
        <fullName evidence="1">Carbon monoxide dehydrogenase subunit G</fullName>
    </submittedName>
</protein>
<gene>
    <name evidence="1" type="ORF">FB474_3516</name>
</gene>
<reference evidence="1 2" key="1">
    <citation type="submission" date="2019-06" db="EMBL/GenBank/DDBJ databases">
        <title>Sequencing the genomes of 1000 actinobacteria strains.</title>
        <authorList>
            <person name="Klenk H.-P."/>
        </authorList>
    </citation>
    <scope>NUCLEOTIDE SEQUENCE [LARGE SCALE GENOMIC DNA]</scope>
    <source>
        <strain evidence="1 2">DSM 18082</strain>
    </source>
</reference>
<keyword evidence="2" id="KW-1185">Reference proteome</keyword>
<dbReference type="RefSeq" id="WP_141790139.1">
    <property type="nucleotide sequence ID" value="NZ_BAAAKX010000008.1"/>
</dbReference>
<sequence>MRLQRSVTVDASPEKVFAYLSDFTTTAEWDPGTVRCVRTSGDGGVGTVYLNTSKFLRRETELTYTVLDVDPGRRVQLRGQNKTVTATDTIEVSPNGSGSDVLYTADFEFQGMVKFLMPLFMGALKKLGDEAEQGLRESLSRL</sequence>
<dbReference type="InterPro" id="IPR019587">
    <property type="entry name" value="Polyketide_cyclase/dehydratase"/>
</dbReference>
<evidence type="ECO:0000313" key="2">
    <source>
        <dbReference type="Proteomes" id="UP000319514"/>
    </source>
</evidence>
<dbReference type="AlphaFoldDB" id="A0A542Z8W7"/>
<dbReference type="OrthoDB" id="3371087at2"/>
<name>A0A542Z8W7_9MICO</name>
<dbReference type="Pfam" id="PF10604">
    <property type="entry name" value="Polyketide_cyc2"/>
    <property type="match status" value="1"/>
</dbReference>
<dbReference type="SUPFAM" id="SSF55961">
    <property type="entry name" value="Bet v1-like"/>
    <property type="match status" value="1"/>
</dbReference>